<organism evidence="4 5">
    <name type="scientific">Alloyangia pacifica</name>
    <dbReference type="NCBI Taxonomy" id="311180"/>
    <lineage>
        <taxon>Bacteria</taxon>
        <taxon>Pseudomonadati</taxon>
        <taxon>Pseudomonadota</taxon>
        <taxon>Alphaproteobacteria</taxon>
        <taxon>Rhodobacterales</taxon>
        <taxon>Roseobacteraceae</taxon>
        <taxon>Alloyangia</taxon>
    </lineage>
</organism>
<dbReference type="AlphaFoldDB" id="A0A1I6QQG9"/>
<evidence type="ECO:0000313" key="4">
    <source>
        <dbReference type="EMBL" id="SFS54741.1"/>
    </source>
</evidence>
<dbReference type="CDD" id="cd12164">
    <property type="entry name" value="GDH_like_2"/>
    <property type="match status" value="1"/>
</dbReference>
<dbReference type="STRING" id="311180.SAMN04488050_102241"/>
<dbReference type="RefSeq" id="WP_092419512.1">
    <property type="nucleotide sequence ID" value="NZ_FNCL01000001.1"/>
</dbReference>
<dbReference type="OrthoDB" id="9787219at2"/>
<dbReference type="EMBL" id="FOZW01000002">
    <property type="protein sequence ID" value="SFS54741.1"/>
    <property type="molecule type" value="Genomic_DNA"/>
</dbReference>
<keyword evidence="1" id="KW-0560">Oxidoreductase</keyword>
<protein>
    <submittedName>
        <fullName evidence="4">Glyoxylate/hydroxypyruvate reductase A</fullName>
    </submittedName>
</protein>
<dbReference type="PANTHER" id="PTHR43333">
    <property type="entry name" value="2-HACID_DH_C DOMAIN-CONTAINING PROTEIN"/>
    <property type="match status" value="1"/>
</dbReference>
<keyword evidence="5" id="KW-1185">Reference proteome</keyword>
<gene>
    <name evidence="4" type="ORF">SAMN04488050_102241</name>
</gene>
<evidence type="ECO:0000313" key="5">
    <source>
        <dbReference type="Proteomes" id="UP000199392"/>
    </source>
</evidence>
<evidence type="ECO:0000256" key="2">
    <source>
        <dbReference type="ARBA" id="ARBA00023027"/>
    </source>
</evidence>
<keyword evidence="4" id="KW-0670">Pyruvate</keyword>
<evidence type="ECO:0000256" key="1">
    <source>
        <dbReference type="ARBA" id="ARBA00023002"/>
    </source>
</evidence>
<reference evidence="5" key="1">
    <citation type="submission" date="2016-10" db="EMBL/GenBank/DDBJ databases">
        <authorList>
            <person name="Varghese N."/>
            <person name="Submissions S."/>
        </authorList>
    </citation>
    <scope>NUCLEOTIDE SEQUENCE [LARGE SCALE GENOMIC DNA]</scope>
    <source>
        <strain evidence="5">DSM 26894</strain>
    </source>
</reference>
<sequence>MALLYLSTADRAEVWKPLFAAAGEEMIIGEAAVTDPAAITHIVCWVPPQDLRRYPNLRVVISTGAGIDQMPAMPEGVSLVRTLAPGIEEMVRDWVVMATLMLHREMPVYLGQQRAAEWKTRPVPLSRGTRVGIMGLGRIGLLAAETLRGMGFDVAGWSRSGRPAEGIEVFGAEGMDAFLARSDILICLLPLTAETRGLMDAAFFEKLPKGAMLVHAGRGAQLDMAALKGALDAGQLASAMLDVTDPEPLPADHWAWADPRLVITPHVAANTDAAEGARHVLNVLRASRAGEPLPGLVDQARGY</sequence>
<dbReference type="Proteomes" id="UP000199392">
    <property type="component" value="Unassembled WGS sequence"/>
</dbReference>
<proteinExistence type="predicted"/>
<dbReference type="SUPFAM" id="SSF51735">
    <property type="entry name" value="NAD(P)-binding Rossmann-fold domains"/>
    <property type="match status" value="1"/>
</dbReference>
<dbReference type="InterPro" id="IPR036291">
    <property type="entry name" value="NAD(P)-bd_dom_sf"/>
</dbReference>
<dbReference type="InterPro" id="IPR006140">
    <property type="entry name" value="D-isomer_DH_NAD-bd"/>
</dbReference>
<dbReference type="PANTHER" id="PTHR43333:SF1">
    <property type="entry name" value="D-ISOMER SPECIFIC 2-HYDROXYACID DEHYDROGENASE NAD-BINDING DOMAIN-CONTAINING PROTEIN"/>
    <property type="match status" value="1"/>
</dbReference>
<evidence type="ECO:0000259" key="3">
    <source>
        <dbReference type="Pfam" id="PF02826"/>
    </source>
</evidence>
<name>A0A1I6QQG9_9RHOB</name>
<dbReference type="GO" id="GO:0051287">
    <property type="term" value="F:NAD binding"/>
    <property type="evidence" value="ECO:0007669"/>
    <property type="project" value="InterPro"/>
</dbReference>
<feature type="domain" description="D-isomer specific 2-hydroxyacid dehydrogenase NAD-binding" evidence="3">
    <location>
        <begin position="97"/>
        <end position="268"/>
    </location>
</feature>
<keyword evidence="2" id="KW-0520">NAD</keyword>
<accession>A0A1I6QQG9</accession>
<dbReference type="Pfam" id="PF02826">
    <property type="entry name" value="2-Hacid_dh_C"/>
    <property type="match status" value="1"/>
</dbReference>
<dbReference type="GO" id="GO:0016491">
    <property type="term" value="F:oxidoreductase activity"/>
    <property type="evidence" value="ECO:0007669"/>
    <property type="project" value="UniProtKB-KW"/>
</dbReference>
<dbReference type="Gene3D" id="3.40.50.720">
    <property type="entry name" value="NAD(P)-binding Rossmann-like Domain"/>
    <property type="match status" value="2"/>
</dbReference>